<organism evidence="3 4">
    <name type="scientific">Halochromatium glycolicum</name>
    <dbReference type="NCBI Taxonomy" id="85075"/>
    <lineage>
        <taxon>Bacteria</taxon>
        <taxon>Pseudomonadati</taxon>
        <taxon>Pseudomonadota</taxon>
        <taxon>Gammaproteobacteria</taxon>
        <taxon>Chromatiales</taxon>
        <taxon>Chromatiaceae</taxon>
        <taxon>Halochromatium</taxon>
    </lineage>
</organism>
<gene>
    <name evidence="3" type="ORF">CKO40_22590</name>
</gene>
<keyword evidence="4" id="KW-1185">Reference proteome</keyword>
<dbReference type="Proteomes" id="UP001296776">
    <property type="component" value="Unassembled WGS sequence"/>
</dbReference>
<reference evidence="3" key="1">
    <citation type="submission" date="2017-08" db="EMBL/GenBank/DDBJ databases">
        <authorList>
            <person name="Imhoff J.F."/>
            <person name="Rahn T."/>
            <person name="Kuenzel S."/>
            <person name="Neulinger S.C."/>
        </authorList>
    </citation>
    <scope>NUCLEOTIDE SEQUENCE</scope>
    <source>
        <strain evidence="3">DSM 11080</strain>
    </source>
</reference>
<evidence type="ECO:0000313" key="4">
    <source>
        <dbReference type="Proteomes" id="UP001296776"/>
    </source>
</evidence>
<dbReference type="EMBL" id="NRSJ01000074">
    <property type="protein sequence ID" value="MBK1707244.1"/>
    <property type="molecule type" value="Genomic_DNA"/>
</dbReference>
<dbReference type="InterPro" id="IPR045608">
    <property type="entry name" value="Trypco2"/>
</dbReference>
<feature type="region of interest" description="Disordered" evidence="1">
    <location>
        <begin position="1"/>
        <end position="23"/>
    </location>
</feature>
<feature type="domain" description="Trypsin-co-occurring" evidence="2">
    <location>
        <begin position="31"/>
        <end position="87"/>
    </location>
</feature>
<dbReference type="Pfam" id="PF19631">
    <property type="entry name" value="Trypco2"/>
    <property type="match status" value="1"/>
</dbReference>
<dbReference type="AlphaFoldDB" id="A0AAJ0U8F2"/>
<reference evidence="3" key="2">
    <citation type="journal article" date="2020" name="Microorganisms">
        <title>Osmotic Adaptation and Compatible Solute Biosynthesis of Phototrophic Bacteria as Revealed from Genome Analyses.</title>
        <authorList>
            <person name="Imhoff J.F."/>
            <person name="Rahn T."/>
            <person name="Kunzel S."/>
            <person name="Keller A."/>
            <person name="Neulinger S.C."/>
        </authorList>
    </citation>
    <scope>NUCLEOTIDE SEQUENCE</scope>
    <source>
        <strain evidence="3">DSM 11080</strain>
    </source>
</reference>
<name>A0AAJ0U8F2_9GAMM</name>
<accession>A0AAJ0U8F2</accession>
<proteinExistence type="predicted"/>
<comment type="caution">
    <text evidence="3">The sequence shown here is derived from an EMBL/GenBank/DDBJ whole genome shotgun (WGS) entry which is preliminary data.</text>
</comment>
<evidence type="ECO:0000256" key="1">
    <source>
        <dbReference type="SAM" id="MobiDB-lite"/>
    </source>
</evidence>
<evidence type="ECO:0000313" key="3">
    <source>
        <dbReference type="EMBL" id="MBK1707244.1"/>
    </source>
</evidence>
<protein>
    <recommendedName>
        <fullName evidence="2">Trypsin-co-occurring domain-containing protein</fullName>
    </recommendedName>
</protein>
<sequence length="104" mass="11080">MSGGVEKAQQDLAESEATINPEGSAQRIALQKAHTPLSIPVIEFEAGVEVTSTGEASGGFQLSVPYFNLKTSGKRTGTTTTTNRIRFSVPVMLPPGQFVKRSKD</sequence>
<evidence type="ECO:0000259" key="2">
    <source>
        <dbReference type="Pfam" id="PF19631"/>
    </source>
</evidence>